<evidence type="ECO:0000313" key="2">
    <source>
        <dbReference type="EMBL" id="CAB1451589.1"/>
    </source>
</evidence>
<sequence length="241" mass="27196">MLIIITNTLLPPAFISKLSRLWSETDSTAERKREYRAGGEEGEEEEEEEVGHGKTRKTLLVFFSHGGATLEAHWVPLRRRALSVSRPPWDRGLSIRSTVMERQEAGPNWGEGKSGVREVVVAGCCGRDRVDTSAGKMMKSKNQAMRSEVDGNGRDKRRTSRQNDDDEASDWTDGVSIQFVLINANSPLTDQRGKQERDPCQQRRILENPRHRSAVMNTCGHILTLFQRAGCHIQARLQTKE</sequence>
<dbReference type="AlphaFoldDB" id="A0A9N7Z7J0"/>
<comment type="caution">
    <text evidence="2">The sequence shown here is derived from an EMBL/GenBank/DDBJ whole genome shotgun (WGS) entry which is preliminary data.</text>
</comment>
<feature type="compositionally biased region" description="Acidic residues" evidence="1">
    <location>
        <begin position="40"/>
        <end position="49"/>
    </location>
</feature>
<evidence type="ECO:0000313" key="3">
    <source>
        <dbReference type="Proteomes" id="UP001153269"/>
    </source>
</evidence>
<feature type="compositionally biased region" description="Basic and acidic residues" evidence="1">
    <location>
        <begin position="29"/>
        <end position="39"/>
    </location>
</feature>
<feature type="compositionally biased region" description="Basic and acidic residues" evidence="1">
    <location>
        <begin position="191"/>
        <end position="209"/>
    </location>
</feature>
<dbReference type="Proteomes" id="UP001153269">
    <property type="component" value="Unassembled WGS sequence"/>
</dbReference>
<accession>A0A9N7Z7J0</accession>
<reference evidence="2" key="1">
    <citation type="submission" date="2020-03" db="EMBL/GenBank/DDBJ databases">
        <authorList>
            <person name="Weist P."/>
        </authorList>
    </citation>
    <scope>NUCLEOTIDE SEQUENCE</scope>
</reference>
<keyword evidence="3" id="KW-1185">Reference proteome</keyword>
<name>A0A9N7Z7J0_PLEPL</name>
<protein>
    <submittedName>
        <fullName evidence="2">Uncharacterized protein</fullName>
    </submittedName>
</protein>
<proteinExistence type="predicted"/>
<dbReference type="EMBL" id="CADEAL010004092">
    <property type="protein sequence ID" value="CAB1451589.1"/>
    <property type="molecule type" value="Genomic_DNA"/>
</dbReference>
<feature type="region of interest" description="Disordered" evidence="1">
    <location>
        <begin position="186"/>
        <end position="209"/>
    </location>
</feature>
<gene>
    <name evidence="2" type="ORF">PLEPLA_LOCUS39283</name>
</gene>
<feature type="region of interest" description="Disordered" evidence="1">
    <location>
        <begin position="131"/>
        <end position="170"/>
    </location>
</feature>
<evidence type="ECO:0000256" key="1">
    <source>
        <dbReference type="SAM" id="MobiDB-lite"/>
    </source>
</evidence>
<organism evidence="2 3">
    <name type="scientific">Pleuronectes platessa</name>
    <name type="common">European plaice</name>
    <dbReference type="NCBI Taxonomy" id="8262"/>
    <lineage>
        <taxon>Eukaryota</taxon>
        <taxon>Metazoa</taxon>
        <taxon>Chordata</taxon>
        <taxon>Craniata</taxon>
        <taxon>Vertebrata</taxon>
        <taxon>Euteleostomi</taxon>
        <taxon>Actinopterygii</taxon>
        <taxon>Neopterygii</taxon>
        <taxon>Teleostei</taxon>
        <taxon>Neoteleostei</taxon>
        <taxon>Acanthomorphata</taxon>
        <taxon>Carangaria</taxon>
        <taxon>Pleuronectiformes</taxon>
        <taxon>Pleuronectoidei</taxon>
        <taxon>Pleuronectidae</taxon>
        <taxon>Pleuronectes</taxon>
    </lineage>
</organism>
<feature type="region of interest" description="Disordered" evidence="1">
    <location>
        <begin position="29"/>
        <end position="52"/>
    </location>
</feature>